<evidence type="ECO:0000313" key="2">
    <source>
        <dbReference type="Proteomes" id="UP000823399"/>
    </source>
</evidence>
<gene>
    <name evidence="1" type="ORF">F5147DRAFT_779504</name>
</gene>
<comment type="caution">
    <text evidence="1">The sequence shown here is derived from an EMBL/GenBank/DDBJ whole genome shotgun (WGS) entry which is preliminary data.</text>
</comment>
<reference evidence="1" key="1">
    <citation type="journal article" date="2020" name="New Phytol.">
        <title>Comparative genomics reveals dynamic genome evolution in host specialist ectomycorrhizal fungi.</title>
        <authorList>
            <person name="Lofgren L.A."/>
            <person name="Nguyen N.H."/>
            <person name="Vilgalys R."/>
            <person name="Ruytinx J."/>
            <person name="Liao H.L."/>
            <person name="Branco S."/>
            <person name="Kuo A."/>
            <person name="LaButti K."/>
            <person name="Lipzen A."/>
            <person name="Andreopoulos W."/>
            <person name="Pangilinan J."/>
            <person name="Riley R."/>
            <person name="Hundley H."/>
            <person name="Na H."/>
            <person name="Barry K."/>
            <person name="Grigoriev I.V."/>
            <person name="Stajich J.E."/>
            <person name="Kennedy P.G."/>
        </authorList>
    </citation>
    <scope>NUCLEOTIDE SEQUENCE</scope>
    <source>
        <strain evidence="1">FC423</strain>
    </source>
</reference>
<proteinExistence type="predicted"/>
<name>A0A9P7EV70_9AGAM</name>
<dbReference type="GeneID" id="64704562"/>
<dbReference type="Proteomes" id="UP000823399">
    <property type="component" value="Unassembled WGS sequence"/>
</dbReference>
<evidence type="ECO:0000313" key="1">
    <source>
        <dbReference type="EMBL" id="KAG2092940.1"/>
    </source>
</evidence>
<keyword evidence="2" id="KW-1185">Reference proteome</keyword>
<organism evidence="1 2">
    <name type="scientific">Suillus discolor</name>
    <dbReference type="NCBI Taxonomy" id="1912936"/>
    <lineage>
        <taxon>Eukaryota</taxon>
        <taxon>Fungi</taxon>
        <taxon>Dikarya</taxon>
        <taxon>Basidiomycota</taxon>
        <taxon>Agaricomycotina</taxon>
        <taxon>Agaricomycetes</taxon>
        <taxon>Agaricomycetidae</taxon>
        <taxon>Boletales</taxon>
        <taxon>Suillineae</taxon>
        <taxon>Suillaceae</taxon>
        <taxon>Suillus</taxon>
    </lineage>
</organism>
<dbReference type="RefSeq" id="XP_041287031.1">
    <property type="nucleotide sequence ID" value="XM_041442303.1"/>
</dbReference>
<sequence>MSPKRKPSSATSTPASVLQKLQNSAGGFYAATPRLIQHVEYFIGGQDGNILISKGGRLQPTEFIIHGVFEISRNDFNLTPDGNFNPSNVFHGHFADMRLSCQLTAGHNDAFRFSSEDFPDILEISLISKD</sequence>
<accession>A0A9P7EV70</accession>
<dbReference type="OrthoDB" id="2804425at2759"/>
<dbReference type="EMBL" id="JABBWM010000087">
    <property type="protein sequence ID" value="KAG2092940.1"/>
    <property type="molecule type" value="Genomic_DNA"/>
</dbReference>
<protein>
    <submittedName>
        <fullName evidence="1">Uncharacterized protein</fullName>
    </submittedName>
</protein>
<dbReference type="AlphaFoldDB" id="A0A9P7EV70"/>